<feature type="transmembrane region" description="Helical" evidence="1">
    <location>
        <begin position="84"/>
        <end position="106"/>
    </location>
</feature>
<dbReference type="Proteomes" id="UP000095039">
    <property type="component" value="Unassembled WGS sequence"/>
</dbReference>
<keyword evidence="1" id="KW-0812">Transmembrane</keyword>
<feature type="transmembrane region" description="Helical" evidence="1">
    <location>
        <begin position="23"/>
        <end position="47"/>
    </location>
</feature>
<dbReference type="RefSeq" id="WP_016961839.1">
    <property type="nucleotide sequence ID" value="NZ_AJWN02000068.1"/>
</dbReference>
<keyword evidence="1" id="KW-0472">Membrane</keyword>
<evidence type="ECO:0000313" key="2">
    <source>
        <dbReference type="EMBL" id="OEE60211.1"/>
    </source>
</evidence>
<evidence type="ECO:0000313" key="3">
    <source>
        <dbReference type="Proteomes" id="UP000095039"/>
    </source>
</evidence>
<evidence type="ECO:0000256" key="1">
    <source>
        <dbReference type="SAM" id="Phobius"/>
    </source>
</evidence>
<name>A0A1E5C3W0_9GAMM</name>
<dbReference type="PANTHER" id="PTHR34980">
    <property type="entry name" value="INNER MEMBRANE PROTEIN-RELATED-RELATED"/>
    <property type="match status" value="1"/>
</dbReference>
<dbReference type="GO" id="GO:0005886">
    <property type="term" value="C:plasma membrane"/>
    <property type="evidence" value="ECO:0007669"/>
    <property type="project" value="TreeGrafter"/>
</dbReference>
<dbReference type="InterPro" id="IPR008523">
    <property type="entry name" value="DUF805"/>
</dbReference>
<keyword evidence="1" id="KW-1133">Transmembrane helix</keyword>
<gene>
    <name evidence="2" type="ORF">A1OK_12055</name>
</gene>
<dbReference type="AlphaFoldDB" id="A0A1E5C3W0"/>
<dbReference type="EMBL" id="AJWN02000068">
    <property type="protein sequence ID" value="OEE60211.1"/>
    <property type="molecule type" value="Genomic_DNA"/>
</dbReference>
<evidence type="ECO:0008006" key="4">
    <source>
        <dbReference type="Google" id="ProtNLM"/>
    </source>
</evidence>
<protein>
    <recommendedName>
        <fullName evidence="4">DUF805 domain-containing protein</fullName>
    </recommendedName>
</protein>
<keyword evidence="3" id="KW-1185">Reference proteome</keyword>
<dbReference type="Pfam" id="PF05656">
    <property type="entry name" value="DUF805"/>
    <property type="match status" value="1"/>
</dbReference>
<reference evidence="2 3" key="1">
    <citation type="journal article" date="2012" name="Science">
        <title>Ecological populations of bacteria act as socially cohesive units of antibiotic production and resistance.</title>
        <authorList>
            <person name="Cordero O.X."/>
            <person name="Wildschutte H."/>
            <person name="Kirkup B."/>
            <person name="Proehl S."/>
            <person name="Ngo L."/>
            <person name="Hussain F."/>
            <person name="Le Roux F."/>
            <person name="Mincer T."/>
            <person name="Polz M.F."/>
        </authorList>
    </citation>
    <scope>NUCLEOTIDE SEQUENCE [LARGE SCALE GENOMIC DNA]</scope>
    <source>
        <strain evidence="2 3">FF-454</strain>
    </source>
</reference>
<accession>A0A1E5C3W0</accession>
<organism evidence="2 3">
    <name type="scientific">Enterovibrio norvegicus FF-454</name>
    <dbReference type="NCBI Taxonomy" id="1185651"/>
    <lineage>
        <taxon>Bacteria</taxon>
        <taxon>Pseudomonadati</taxon>
        <taxon>Pseudomonadota</taxon>
        <taxon>Gammaproteobacteria</taxon>
        <taxon>Vibrionales</taxon>
        <taxon>Vibrionaceae</taxon>
        <taxon>Enterovibrio</taxon>
    </lineage>
</organism>
<sequence length="127" mass="14525">MKWLFLGYLKYATFYGRARRKEYFGYFFTQNLILAFCVLLDVASVGVHNFNITDLNASLLWWGMTLLPSLGVTIRRLHDINKSGWWMLINMIPLVGGLIFAVLLLLRGTKGGNRFGCDPKAIFSRSI</sequence>
<comment type="caution">
    <text evidence="2">The sequence shown here is derived from an EMBL/GenBank/DDBJ whole genome shotgun (WGS) entry which is preliminary data.</text>
</comment>
<proteinExistence type="predicted"/>
<dbReference type="PANTHER" id="PTHR34980:SF2">
    <property type="entry name" value="INNER MEMBRANE PROTEIN YHAH-RELATED"/>
    <property type="match status" value="1"/>
</dbReference>